<dbReference type="Gene3D" id="3.30.70.270">
    <property type="match status" value="1"/>
</dbReference>
<dbReference type="Proteomes" id="UP000257109">
    <property type="component" value="Unassembled WGS sequence"/>
</dbReference>
<evidence type="ECO:0000313" key="3">
    <source>
        <dbReference type="Proteomes" id="UP000257109"/>
    </source>
</evidence>
<dbReference type="STRING" id="157652.A0A371IHW6"/>
<dbReference type="SUPFAM" id="SSF56672">
    <property type="entry name" value="DNA/RNA polymerases"/>
    <property type="match status" value="1"/>
</dbReference>
<feature type="non-terminal residue" evidence="2">
    <location>
        <position position="1"/>
    </location>
</feature>
<dbReference type="InterPro" id="IPR043128">
    <property type="entry name" value="Rev_trsase/Diguanyl_cyclase"/>
</dbReference>
<dbReference type="Pfam" id="PF00078">
    <property type="entry name" value="RVT_1"/>
    <property type="match status" value="1"/>
</dbReference>
<gene>
    <name evidence="2" type="primary">Tf2-9</name>
    <name evidence="2" type="ORF">CR513_00283</name>
</gene>
<name>A0A371IHW6_MUCPR</name>
<dbReference type="PANTHER" id="PTHR24559">
    <property type="entry name" value="TRANSPOSON TY3-I GAG-POL POLYPROTEIN"/>
    <property type="match status" value="1"/>
</dbReference>
<dbReference type="EMBL" id="QJKJ01000039">
    <property type="protein sequence ID" value="RDY14631.1"/>
    <property type="molecule type" value="Genomic_DNA"/>
</dbReference>
<keyword evidence="3" id="KW-1185">Reference proteome</keyword>
<proteinExistence type="predicted"/>
<organism evidence="2 3">
    <name type="scientific">Mucuna pruriens</name>
    <name type="common">Velvet bean</name>
    <name type="synonym">Dolichos pruriens</name>
    <dbReference type="NCBI Taxonomy" id="157652"/>
    <lineage>
        <taxon>Eukaryota</taxon>
        <taxon>Viridiplantae</taxon>
        <taxon>Streptophyta</taxon>
        <taxon>Embryophyta</taxon>
        <taxon>Tracheophyta</taxon>
        <taxon>Spermatophyta</taxon>
        <taxon>Magnoliopsida</taxon>
        <taxon>eudicotyledons</taxon>
        <taxon>Gunneridae</taxon>
        <taxon>Pentapetalae</taxon>
        <taxon>rosids</taxon>
        <taxon>fabids</taxon>
        <taxon>Fabales</taxon>
        <taxon>Fabaceae</taxon>
        <taxon>Papilionoideae</taxon>
        <taxon>50 kb inversion clade</taxon>
        <taxon>NPAAA clade</taxon>
        <taxon>indigoferoid/millettioid clade</taxon>
        <taxon>Phaseoleae</taxon>
        <taxon>Mucuna</taxon>
    </lineage>
</organism>
<dbReference type="InterPro" id="IPR000477">
    <property type="entry name" value="RT_dom"/>
</dbReference>
<dbReference type="InterPro" id="IPR053134">
    <property type="entry name" value="RNA-dir_DNA_polymerase"/>
</dbReference>
<dbReference type="Gene3D" id="3.10.10.10">
    <property type="entry name" value="HIV Type 1 Reverse Transcriptase, subunit A, domain 1"/>
    <property type="match status" value="2"/>
</dbReference>
<feature type="domain" description="Reverse transcriptase" evidence="1">
    <location>
        <begin position="94"/>
        <end position="171"/>
    </location>
</feature>
<dbReference type="PANTHER" id="PTHR24559:SF437">
    <property type="entry name" value="RNA-DIRECTED DNA POLYMERASE HOMOLOG"/>
    <property type="match status" value="1"/>
</dbReference>
<accession>A0A371IHW6</accession>
<protein>
    <submittedName>
        <fullName evidence="2">Tf2-9</fullName>
    </submittedName>
</protein>
<sequence length="203" mass="23185">MGIKEPTESGMIDLLKEFKGVFLEDIALRLAPLTGIEHHIDLSLEVTLPNKATYKMNPKERNEIQKQVVKLLEKGWVRVYEPMHPIRHLDDLLDELHGSQMFSKNDLKSRYHSIRVGEGDEWKIVLPFGLTNAPSIFMRLMNHVLRRLIGKCVIAYFDDILIYSTCLNDHLLRVSTSPAPSKWGIHSKVSIGALLSPLCMDDK</sequence>
<dbReference type="InterPro" id="IPR043502">
    <property type="entry name" value="DNA/RNA_pol_sf"/>
</dbReference>
<dbReference type="CDD" id="cd01647">
    <property type="entry name" value="RT_LTR"/>
    <property type="match status" value="1"/>
</dbReference>
<evidence type="ECO:0000313" key="2">
    <source>
        <dbReference type="EMBL" id="RDY14631.1"/>
    </source>
</evidence>
<reference evidence="2" key="1">
    <citation type="submission" date="2018-05" db="EMBL/GenBank/DDBJ databases">
        <title>Draft genome of Mucuna pruriens seed.</title>
        <authorList>
            <person name="Nnadi N.E."/>
            <person name="Vos R."/>
            <person name="Hasami M.H."/>
            <person name="Devisetty U.K."/>
            <person name="Aguiy J.C."/>
        </authorList>
    </citation>
    <scope>NUCLEOTIDE SEQUENCE [LARGE SCALE GENOMIC DNA]</scope>
    <source>
        <strain evidence="2">JCA_2017</strain>
    </source>
</reference>
<feature type="non-terminal residue" evidence="2">
    <location>
        <position position="203"/>
    </location>
</feature>
<comment type="caution">
    <text evidence="2">The sequence shown here is derived from an EMBL/GenBank/DDBJ whole genome shotgun (WGS) entry which is preliminary data.</text>
</comment>
<dbReference type="OrthoDB" id="1002013at2759"/>
<evidence type="ECO:0000259" key="1">
    <source>
        <dbReference type="Pfam" id="PF00078"/>
    </source>
</evidence>
<dbReference type="AlphaFoldDB" id="A0A371IHW6"/>